<organism evidence="1 2">
    <name type="scientific">Prochlorococcus marinus str. PAC1</name>
    <dbReference type="NCBI Taxonomy" id="59924"/>
    <lineage>
        <taxon>Bacteria</taxon>
        <taxon>Bacillati</taxon>
        <taxon>Cyanobacteriota</taxon>
        <taxon>Cyanophyceae</taxon>
        <taxon>Synechococcales</taxon>
        <taxon>Prochlorococcaceae</taxon>
        <taxon>Prochlorococcus</taxon>
    </lineage>
</organism>
<dbReference type="Proteomes" id="UP000030392">
    <property type="component" value="Unassembled WGS sequence"/>
</dbReference>
<name>A0A0A2C0Y2_PROMR</name>
<accession>A0A0A2C0Y2</accession>
<comment type="caution">
    <text evidence="1">The sequence shown here is derived from an EMBL/GenBank/DDBJ whole genome shotgun (WGS) entry which is preliminary data.</text>
</comment>
<dbReference type="RefSeq" id="WP_275040734.1">
    <property type="nucleotide sequence ID" value="NZ_CP138967.1"/>
</dbReference>
<evidence type="ECO:0000313" key="1">
    <source>
        <dbReference type="EMBL" id="KGG19978.1"/>
    </source>
</evidence>
<dbReference type="AlphaFoldDB" id="A0A0A2C0Y2"/>
<proteinExistence type="predicted"/>
<dbReference type="EMBL" id="JNAX01000014">
    <property type="protein sequence ID" value="KGG19978.1"/>
    <property type="molecule type" value="Genomic_DNA"/>
</dbReference>
<reference evidence="2" key="1">
    <citation type="journal article" date="2014" name="Sci. Data">
        <title>Genomes of diverse isolates of the marine cyanobacterium Prochlorococcus.</title>
        <authorList>
            <person name="Biller S."/>
            <person name="Berube P."/>
            <person name="Thompson J."/>
            <person name="Kelly L."/>
            <person name="Roggensack S."/>
            <person name="Awad L."/>
            <person name="Roache-Johnson K."/>
            <person name="Ding H."/>
            <person name="Giovannoni S.J."/>
            <person name="Moore L.R."/>
            <person name="Chisholm S.W."/>
        </authorList>
    </citation>
    <scope>NUCLEOTIDE SEQUENCE [LARGE SCALE GENOMIC DNA]</scope>
    <source>
        <strain evidence="2">PAC1</strain>
    </source>
</reference>
<gene>
    <name evidence="1" type="ORF">EV03_1442</name>
</gene>
<evidence type="ECO:0000313" key="2">
    <source>
        <dbReference type="Proteomes" id="UP000030392"/>
    </source>
</evidence>
<protein>
    <submittedName>
        <fullName evidence="1">Uncharacterized protein</fullName>
    </submittedName>
</protein>
<sequence>MSLTDFMAETSVSNEKEVCPGCGCTCPCDCTDCKECSECKDH</sequence>